<sequence>MHKVIQETLDILDNWSSRLEGHCAQKRGEERTDYRQLVSLYIPRSELHGGDDDVLEMVVVTARNLSRSGLSFIHSKNLRSENIIVGLGQDKKDRIYLQSKIVRRRQVHNDLWEFGVQFTGRAIM</sequence>
<dbReference type="KEGG" id="gfm:Enr17x_37670"/>
<dbReference type="AlphaFoldDB" id="A0A518IF41"/>
<evidence type="ECO:0000259" key="1">
    <source>
        <dbReference type="Pfam" id="PF07238"/>
    </source>
</evidence>
<evidence type="ECO:0000313" key="2">
    <source>
        <dbReference type="EMBL" id="QDV51709.1"/>
    </source>
</evidence>
<dbReference type="RefSeq" id="WP_198000652.1">
    <property type="nucleotide sequence ID" value="NZ_CP037452.1"/>
</dbReference>
<name>A0A518IF41_9PLAN</name>
<proteinExistence type="predicted"/>
<dbReference type="Proteomes" id="UP000318313">
    <property type="component" value="Chromosome"/>
</dbReference>
<dbReference type="InterPro" id="IPR009875">
    <property type="entry name" value="PilZ_domain"/>
</dbReference>
<accession>A0A518IF41</accession>
<evidence type="ECO:0000313" key="3">
    <source>
        <dbReference type="Proteomes" id="UP000318313"/>
    </source>
</evidence>
<dbReference type="EMBL" id="CP037452">
    <property type="protein sequence ID" value="QDV51709.1"/>
    <property type="molecule type" value="Genomic_DNA"/>
</dbReference>
<dbReference type="Pfam" id="PF07238">
    <property type="entry name" value="PilZ"/>
    <property type="match status" value="1"/>
</dbReference>
<dbReference type="GO" id="GO:0035438">
    <property type="term" value="F:cyclic-di-GMP binding"/>
    <property type="evidence" value="ECO:0007669"/>
    <property type="project" value="InterPro"/>
</dbReference>
<feature type="domain" description="PilZ" evidence="1">
    <location>
        <begin position="25"/>
        <end position="119"/>
    </location>
</feature>
<organism evidence="2 3">
    <name type="scientific">Gimesia fumaroli</name>
    <dbReference type="NCBI Taxonomy" id="2527976"/>
    <lineage>
        <taxon>Bacteria</taxon>
        <taxon>Pseudomonadati</taxon>
        <taxon>Planctomycetota</taxon>
        <taxon>Planctomycetia</taxon>
        <taxon>Planctomycetales</taxon>
        <taxon>Planctomycetaceae</taxon>
        <taxon>Gimesia</taxon>
    </lineage>
</organism>
<reference evidence="2 3" key="1">
    <citation type="submission" date="2019-03" db="EMBL/GenBank/DDBJ databases">
        <title>Deep-cultivation of Planctomycetes and their phenomic and genomic characterization uncovers novel biology.</title>
        <authorList>
            <person name="Wiegand S."/>
            <person name="Jogler M."/>
            <person name="Boedeker C."/>
            <person name="Pinto D."/>
            <person name="Vollmers J."/>
            <person name="Rivas-Marin E."/>
            <person name="Kohn T."/>
            <person name="Peeters S.H."/>
            <person name="Heuer A."/>
            <person name="Rast P."/>
            <person name="Oberbeckmann S."/>
            <person name="Bunk B."/>
            <person name="Jeske O."/>
            <person name="Meyerdierks A."/>
            <person name="Storesund J.E."/>
            <person name="Kallscheuer N."/>
            <person name="Luecker S."/>
            <person name="Lage O.M."/>
            <person name="Pohl T."/>
            <person name="Merkel B.J."/>
            <person name="Hornburger P."/>
            <person name="Mueller R.-W."/>
            <person name="Bruemmer F."/>
            <person name="Labrenz M."/>
            <person name="Spormann A.M."/>
            <person name="Op den Camp H."/>
            <person name="Overmann J."/>
            <person name="Amann R."/>
            <person name="Jetten M.S.M."/>
            <person name="Mascher T."/>
            <person name="Medema M.H."/>
            <person name="Devos D.P."/>
            <person name="Kaster A.-K."/>
            <person name="Ovreas L."/>
            <person name="Rohde M."/>
            <person name="Galperin M.Y."/>
            <person name="Jogler C."/>
        </authorList>
    </citation>
    <scope>NUCLEOTIDE SEQUENCE [LARGE SCALE GENOMIC DNA]</scope>
    <source>
        <strain evidence="2 3">Enr17</strain>
    </source>
</reference>
<gene>
    <name evidence="2" type="ORF">Enr17x_37670</name>
</gene>
<keyword evidence="3" id="KW-1185">Reference proteome</keyword>
<protein>
    <recommendedName>
        <fullName evidence="1">PilZ domain-containing protein</fullName>
    </recommendedName>
</protein>